<dbReference type="EMBL" id="JAPJUH010000003">
    <property type="protein sequence ID" value="MCX3265215.1"/>
    <property type="molecule type" value="Genomic_DNA"/>
</dbReference>
<name>A0A9X3DFJ2_9SPHI</name>
<dbReference type="Proteomes" id="UP001142592">
    <property type="component" value="Unassembled WGS sequence"/>
</dbReference>
<dbReference type="InterPro" id="IPR021958">
    <property type="entry name" value="DUF3575"/>
</dbReference>
<accession>A0A9X3DFJ2</accession>
<evidence type="ECO:0000313" key="1">
    <source>
        <dbReference type="EMBL" id="MCX3265215.1"/>
    </source>
</evidence>
<dbReference type="AlphaFoldDB" id="A0A9X3DFJ2"/>
<dbReference type="Pfam" id="PF12099">
    <property type="entry name" value="DUF3575"/>
    <property type="match status" value="1"/>
</dbReference>
<protein>
    <submittedName>
        <fullName evidence="1">DUF3575 domain-containing protein</fullName>
    </submittedName>
</protein>
<sequence>MKYILTLILILSVATLVRSQEYLGIAVKTNLLNLVAQRPSFSIEKTFKQRYGLEFSYSTGELNIRRAYEYSGFLLRGKKYVYEIKQREITPFFGVYAGNLNKTIVSNNAYVHPTGFLSFGNNRNFKANSFRSGVNLGFVYIPAKRFLLETTTGLGYGKYFNVETFQATNAPKGYLDFQLWLSVGYRF</sequence>
<gene>
    <name evidence="1" type="ORF">OQZ29_10695</name>
</gene>
<reference evidence="1" key="1">
    <citation type="submission" date="2022-11" db="EMBL/GenBank/DDBJ databases">
        <authorList>
            <person name="Graham C."/>
            <person name="Newman J.D."/>
        </authorList>
    </citation>
    <scope>NUCLEOTIDE SEQUENCE</scope>
    <source>
        <strain evidence="1">DSM 19486</strain>
    </source>
</reference>
<proteinExistence type="predicted"/>
<dbReference type="RefSeq" id="WP_010602966.1">
    <property type="nucleotide sequence ID" value="NZ_JAPJUH010000003.1"/>
</dbReference>
<comment type="caution">
    <text evidence="1">The sequence shown here is derived from an EMBL/GenBank/DDBJ whole genome shotgun (WGS) entry which is preliminary data.</text>
</comment>
<keyword evidence="2" id="KW-1185">Reference proteome</keyword>
<evidence type="ECO:0000313" key="2">
    <source>
        <dbReference type="Proteomes" id="UP001142592"/>
    </source>
</evidence>
<organism evidence="1 2">
    <name type="scientific">Pedobacter agri</name>
    <dbReference type="NCBI Taxonomy" id="454586"/>
    <lineage>
        <taxon>Bacteria</taxon>
        <taxon>Pseudomonadati</taxon>
        <taxon>Bacteroidota</taxon>
        <taxon>Sphingobacteriia</taxon>
        <taxon>Sphingobacteriales</taxon>
        <taxon>Sphingobacteriaceae</taxon>
        <taxon>Pedobacter</taxon>
    </lineage>
</organism>